<dbReference type="EMBL" id="JBHMAX010000017">
    <property type="protein sequence ID" value="MFB9732371.1"/>
    <property type="molecule type" value="Genomic_DNA"/>
</dbReference>
<protein>
    <submittedName>
        <fullName evidence="1">Uncharacterized protein</fullName>
    </submittedName>
</protein>
<keyword evidence="2" id="KW-1185">Reference proteome</keyword>
<dbReference type="InterPro" id="IPR011257">
    <property type="entry name" value="DNA_glycosylase"/>
</dbReference>
<gene>
    <name evidence="1" type="ORF">ACFFN0_09975</name>
</gene>
<name>A0ABV5V3J6_9MICO</name>
<sequence length="215" mass="23867">MTPTRDVATLQRAIETKLPQPWTEWPGGWPDEVEAALLDAVLSIRARYGSEDTGVRRAIKRYRQGVGGGPLDDLPRLASFDANRLAEALRNDQRTSGRPKAEAIVEAAKNLVHTGLRSASELEPEKHKPAYTRVHGLGWVTWEYFTMLLGRPGAKADTWVVRWVSQQLSRDVSSKEVRSLLGAVAAQLSDGDSNSPHALLTRLDHQIWRTARSGK</sequence>
<reference evidence="1 2" key="1">
    <citation type="submission" date="2024-09" db="EMBL/GenBank/DDBJ databases">
        <authorList>
            <person name="Sun Q."/>
            <person name="Mori K."/>
        </authorList>
    </citation>
    <scope>NUCLEOTIDE SEQUENCE [LARGE SCALE GENOMIC DNA]</scope>
    <source>
        <strain evidence="1 2">JCM 12763</strain>
    </source>
</reference>
<dbReference type="SUPFAM" id="SSF48150">
    <property type="entry name" value="DNA-glycosylase"/>
    <property type="match status" value="1"/>
</dbReference>
<dbReference type="Proteomes" id="UP001589613">
    <property type="component" value="Unassembled WGS sequence"/>
</dbReference>
<dbReference type="RefSeq" id="WP_141338574.1">
    <property type="nucleotide sequence ID" value="NZ_JBHMAX010000017.1"/>
</dbReference>
<evidence type="ECO:0000313" key="2">
    <source>
        <dbReference type="Proteomes" id="UP001589613"/>
    </source>
</evidence>
<comment type="caution">
    <text evidence="1">The sequence shown here is derived from an EMBL/GenBank/DDBJ whole genome shotgun (WGS) entry which is preliminary data.</text>
</comment>
<evidence type="ECO:0000313" key="1">
    <source>
        <dbReference type="EMBL" id="MFB9732371.1"/>
    </source>
</evidence>
<proteinExistence type="predicted"/>
<organism evidence="1 2">
    <name type="scientific">Ornithinimicrobium kibberense</name>
    <dbReference type="NCBI Taxonomy" id="282060"/>
    <lineage>
        <taxon>Bacteria</taxon>
        <taxon>Bacillati</taxon>
        <taxon>Actinomycetota</taxon>
        <taxon>Actinomycetes</taxon>
        <taxon>Micrococcales</taxon>
        <taxon>Ornithinimicrobiaceae</taxon>
        <taxon>Ornithinimicrobium</taxon>
    </lineage>
</organism>
<accession>A0ABV5V3J6</accession>